<protein>
    <recommendedName>
        <fullName evidence="4">YesK-like protein</fullName>
    </recommendedName>
</protein>
<dbReference type="PATRIC" id="fig|284581.3.peg.2321"/>
<keyword evidence="1" id="KW-1133">Transmembrane helix</keyword>
<comment type="caution">
    <text evidence="2">The sequence shown here is derived from an EMBL/GenBank/DDBJ whole genome shotgun (WGS) entry which is preliminary data.</text>
</comment>
<proteinExistence type="predicted"/>
<dbReference type="Proteomes" id="UP000037558">
    <property type="component" value="Unassembled WGS sequence"/>
</dbReference>
<accession>A0A0M0L679</accession>
<dbReference type="AlphaFoldDB" id="A0A0M0L679"/>
<feature type="transmembrane region" description="Helical" evidence="1">
    <location>
        <begin position="31"/>
        <end position="56"/>
    </location>
</feature>
<evidence type="ECO:0000313" key="2">
    <source>
        <dbReference type="EMBL" id="KOO46377.1"/>
    </source>
</evidence>
<dbReference type="Pfam" id="PF14150">
    <property type="entry name" value="YesK"/>
    <property type="match status" value="1"/>
</dbReference>
<dbReference type="RefSeq" id="WP_053401460.1">
    <property type="nucleotide sequence ID" value="NZ_LILC01000013.1"/>
</dbReference>
<dbReference type="OrthoDB" id="2742590at2"/>
<name>A0A0M0L679_9BACI</name>
<keyword evidence="3" id="KW-1185">Reference proteome</keyword>
<sequence length="92" mass="10218">MMVAAPLLASLLLGLIVIVLSIRLRKRRVRTWLLLLPSFVLMLTGIVFFYVSIAFIRGFEGASYGFIGLFLIIFSAAGIMVSRTQVKPASRQ</sequence>
<evidence type="ECO:0000313" key="3">
    <source>
        <dbReference type="Proteomes" id="UP000037558"/>
    </source>
</evidence>
<keyword evidence="1" id="KW-0812">Transmembrane</keyword>
<evidence type="ECO:0008006" key="4">
    <source>
        <dbReference type="Google" id="ProtNLM"/>
    </source>
</evidence>
<feature type="transmembrane region" description="Helical" evidence="1">
    <location>
        <begin position="6"/>
        <end position="24"/>
    </location>
</feature>
<dbReference type="EMBL" id="LILC01000013">
    <property type="protein sequence ID" value="KOO46377.1"/>
    <property type="molecule type" value="Genomic_DNA"/>
</dbReference>
<organism evidence="2 3">
    <name type="scientific">Priestia koreensis</name>
    <dbReference type="NCBI Taxonomy" id="284581"/>
    <lineage>
        <taxon>Bacteria</taxon>
        <taxon>Bacillati</taxon>
        <taxon>Bacillota</taxon>
        <taxon>Bacilli</taxon>
        <taxon>Bacillales</taxon>
        <taxon>Bacillaceae</taxon>
        <taxon>Priestia</taxon>
    </lineage>
</organism>
<dbReference type="InterPro" id="IPR025434">
    <property type="entry name" value="YesK-like"/>
</dbReference>
<gene>
    <name evidence="2" type="ORF">AMD01_11085</name>
</gene>
<evidence type="ECO:0000256" key="1">
    <source>
        <dbReference type="SAM" id="Phobius"/>
    </source>
</evidence>
<keyword evidence="1" id="KW-0472">Membrane</keyword>
<feature type="transmembrane region" description="Helical" evidence="1">
    <location>
        <begin position="62"/>
        <end position="81"/>
    </location>
</feature>
<reference evidence="3" key="1">
    <citation type="submission" date="2015-08" db="EMBL/GenBank/DDBJ databases">
        <title>Fjat-14210 dsm16467.</title>
        <authorList>
            <person name="Liu B."/>
            <person name="Wang J."/>
            <person name="Zhu Y."/>
            <person name="Liu G."/>
            <person name="Chen Q."/>
            <person name="Chen Z."/>
            <person name="Lan J."/>
            <person name="Che J."/>
            <person name="Ge C."/>
            <person name="Shi H."/>
            <person name="Pan Z."/>
            <person name="Liu X."/>
        </authorList>
    </citation>
    <scope>NUCLEOTIDE SEQUENCE [LARGE SCALE GENOMIC DNA]</scope>
    <source>
        <strain evidence="3">DSM 16467</strain>
    </source>
</reference>